<dbReference type="Proteomes" id="UP000027238">
    <property type="component" value="Unassembled WGS sequence"/>
</dbReference>
<dbReference type="HOGENOM" id="CLU_1927478_0_0_1"/>
<protein>
    <submittedName>
        <fullName evidence="2">Uncharacterized protein</fullName>
    </submittedName>
</protein>
<proteinExistence type="predicted"/>
<organism evidence="2 3">
    <name type="scientific">Colletotrichum sublineola</name>
    <name type="common">Sorghum anthracnose fungus</name>
    <dbReference type="NCBI Taxonomy" id="1173701"/>
    <lineage>
        <taxon>Eukaryota</taxon>
        <taxon>Fungi</taxon>
        <taxon>Dikarya</taxon>
        <taxon>Ascomycota</taxon>
        <taxon>Pezizomycotina</taxon>
        <taxon>Sordariomycetes</taxon>
        <taxon>Hypocreomycetidae</taxon>
        <taxon>Glomerellales</taxon>
        <taxon>Glomerellaceae</taxon>
        <taxon>Colletotrichum</taxon>
        <taxon>Colletotrichum graminicola species complex</taxon>
    </lineage>
</organism>
<reference evidence="3" key="1">
    <citation type="journal article" date="2014" name="Genome Announc.">
        <title>Draft genome sequence of Colletotrichum sublineola, a destructive pathogen of cultivated sorghum.</title>
        <authorList>
            <person name="Baroncelli R."/>
            <person name="Sanz-Martin J.M."/>
            <person name="Rech G.E."/>
            <person name="Sukno S.A."/>
            <person name="Thon M.R."/>
        </authorList>
    </citation>
    <scope>NUCLEOTIDE SEQUENCE [LARGE SCALE GENOMIC DNA]</scope>
    <source>
        <strain evidence="3">TX430BB</strain>
    </source>
</reference>
<evidence type="ECO:0000313" key="2">
    <source>
        <dbReference type="EMBL" id="KDN69016.1"/>
    </source>
</evidence>
<feature type="region of interest" description="Disordered" evidence="1">
    <location>
        <begin position="73"/>
        <end position="131"/>
    </location>
</feature>
<evidence type="ECO:0000256" key="1">
    <source>
        <dbReference type="SAM" id="MobiDB-lite"/>
    </source>
</evidence>
<gene>
    <name evidence="2" type="ORF">CSUB01_11478</name>
</gene>
<sequence>MILGIEELASSAWRSPVLLANGRIPPPLVYAVISIVISSNLSPSQAHDRASCDLHPDDDRVLWLPQPAAAARSSAAATPHAAQSAFSAAPSSSSNPNASRLSSAGSCTLRRSGDGGDPHPTAPFSRSCCSA</sequence>
<evidence type="ECO:0000313" key="3">
    <source>
        <dbReference type="Proteomes" id="UP000027238"/>
    </source>
</evidence>
<comment type="caution">
    <text evidence="2">The sequence shown here is derived from an EMBL/GenBank/DDBJ whole genome shotgun (WGS) entry which is preliminary data.</text>
</comment>
<name>A0A066XTD4_COLSU</name>
<keyword evidence="3" id="KW-1185">Reference proteome</keyword>
<dbReference type="AlphaFoldDB" id="A0A066XTD4"/>
<dbReference type="EMBL" id="JMSE01000579">
    <property type="protein sequence ID" value="KDN69016.1"/>
    <property type="molecule type" value="Genomic_DNA"/>
</dbReference>
<feature type="compositionally biased region" description="Low complexity" evidence="1">
    <location>
        <begin position="73"/>
        <end position="104"/>
    </location>
</feature>
<accession>A0A066XTD4</accession>